<keyword evidence="3" id="KW-0687">Ribonucleoprotein</keyword>
<evidence type="ECO:0000256" key="2">
    <source>
        <dbReference type="ARBA" id="ARBA00022980"/>
    </source>
</evidence>
<dbReference type="EMBL" id="MT075717">
    <property type="protein sequence ID" value="QIS92027.1"/>
    <property type="molecule type" value="Genomic_DNA"/>
</dbReference>
<sequence>MSNNFINIIIHIKNASLSNKKITRIPLNNTSNNILKLLLKEGFIDNFIKHKSNYSIILKKKIFVKIISKPSQRIYISYKKIPKKFNGKGIFFISTSQGIITDREAKLNKIGGELIFYVV</sequence>
<keyword evidence="2 5" id="KW-0689">Ribosomal protein</keyword>
<evidence type="ECO:0000256" key="1">
    <source>
        <dbReference type="ARBA" id="ARBA00006471"/>
    </source>
</evidence>
<evidence type="ECO:0000256" key="4">
    <source>
        <dbReference type="ARBA" id="ARBA00035153"/>
    </source>
</evidence>
<geneLocation type="plastid" evidence="5"/>
<dbReference type="GO" id="GO:0005840">
    <property type="term" value="C:ribosome"/>
    <property type="evidence" value="ECO:0007669"/>
    <property type="project" value="UniProtKB-KW"/>
</dbReference>
<accession>A0A6H0DRE5</accession>
<organism evidence="5">
    <name type="scientific">Prosopanche americana</name>
    <dbReference type="NCBI Taxonomy" id="29816"/>
    <lineage>
        <taxon>Eukaryota</taxon>
        <taxon>Viridiplantae</taxon>
        <taxon>Streptophyta</taxon>
        <taxon>Embryophyta</taxon>
        <taxon>Tracheophyta</taxon>
        <taxon>Spermatophyta</taxon>
        <taxon>Magnoliopsida</taxon>
        <taxon>Magnoliidae</taxon>
        <taxon>Piperales</taxon>
        <taxon>Hydnoraceae</taxon>
        <taxon>Prosopanche</taxon>
    </lineage>
</organism>
<dbReference type="GO" id="GO:1990904">
    <property type="term" value="C:ribonucleoprotein complex"/>
    <property type="evidence" value="ECO:0007669"/>
    <property type="project" value="UniProtKB-KW"/>
</dbReference>
<dbReference type="GO" id="GO:0006412">
    <property type="term" value="P:translation"/>
    <property type="evidence" value="ECO:0007669"/>
    <property type="project" value="InterPro"/>
</dbReference>
<proteinExistence type="inferred from homology"/>
<protein>
    <recommendedName>
        <fullName evidence="4">Small ribosomal subunit protein uS8c</fullName>
    </recommendedName>
</protein>
<comment type="similarity">
    <text evidence="1">Belongs to the universal ribosomal protein uS8 family.</text>
</comment>
<keyword evidence="5" id="KW-0934">Plastid</keyword>
<dbReference type="GO" id="GO:0005737">
    <property type="term" value="C:cytoplasm"/>
    <property type="evidence" value="ECO:0007669"/>
    <property type="project" value="UniProtKB-ARBA"/>
</dbReference>
<dbReference type="PANTHER" id="PTHR11758">
    <property type="entry name" value="40S RIBOSOMAL PROTEIN S15A"/>
    <property type="match status" value="1"/>
</dbReference>
<dbReference type="AlphaFoldDB" id="A0A6H0DRE5"/>
<dbReference type="InterPro" id="IPR000630">
    <property type="entry name" value="Ribosomal_uS8"/>
</dbReference>
<evidence type="ECO:0000256" key="3">
    <source>
        <dbReference type="ARBA" id="ARBA00023274"/>
    </source>
</evidence>
<name>A0A6H0DRE5_PROAM</name>
<dbReference type="Pfam" id="PF00410">
    <property type="entry name" value="Ribosomal_S8"/>
    <property type="match status" value="1"/>
</dbReference>
<dbReference type="SUPFAM" id="SSF56047">
    <property type="entry name" value="Ribosomal protein S8"/>
    <property type="match status" value="1"/>
</dbReference>
<reference evidence="5" key="1">
    <citation type="journal article" date="2020" name="Plants (Basel)">
        <title>The First Plastid Genome of the Holoparasitic Genus Prosopanche (Hydnoraceae).</title>
        <authorList>
            <person name="Jost M."/>
            <person name="Naumann J."/>
            <person name="Rocamundi N."/>
            <person name="Cocucci A.A."/>
            <person name="Wanke S."/>
        </authorList>
    </citation>
    <scope>NUCLEOTIDE SEQUENCE</scope>
</reference>
<evidence type="ECO:0000313" key="5">
    <source>
        <dbReference type="EMBL" id="QIS92027.1"/>
    </source>
</evidence>
<dbReference type="InterPro" id="IPR035987">
    <property type="entry name" value="Ribosomal_uS8_sf"/>
</dbReference>
<dbReference type="FunFam" id="3.30.1490.10:FF:000001">
    <property type="entry name" value="30S ribosomal protein S8"/>
    <property type="match status" value="1"/>
</dbReference>
<dbReference type="GO" id="GO:0003735">
    <property type="term" value="F:structural constituent of ribosome"/>
    <property type="evidence" value="ECO:0007669"/>
    <property type="project" value="InterPro"/>
</dbReference>
<dbReference type="Gene3D" id="3.30.1490.10">
    <property type="match status" value="1"/>
</dbReference>
<gene>
    <name evidence="5" type="primary">rps8</name>
</gene>